<dbReference type="AlphaFoldDB" id="A0A543FR87"/>
<dbReference type="InterPro" id="IPR001387">
    <property type="entry name" value="Cro/C1-type_HTH"/>
</dbReference>
<dbReference type="CDD" id="cd00093">
    <property type="entry name" value="HTH_XRE"/>
    <property type="match status" value="1"/>
</dbReference>
<comment type="caution">
    <text evidence="2">The sequence shown here is derived from an EMBL/GenBank/DDBJ whole genome shotgun (WGS) entry which is preliminary data.</text>
</comment>
<dbReference type="EMBL" id="VFPH01000003">
    <property type="protein sequence ID" value="TQM36352.1"/>
    <property type="molecule type" value="Genomic_DNA"/>
</dbReference>
<proteinExistence type="predicted"/>
<keyword evidence="3" id="KW-1185">Reference proteome</keyword>
<evidence type="ECO:0000313" key="3">
    <source>
        <dbReference type="Proteomes" id="UP000319818"/>
    </source>
</evidence>
<dbReference type="SUPFAM" id="SSF47413">
    <property type="entry name" value="lambda repressor-like DNA-binding domains"/>
    <property type="match status" value="1"/>
</dbReference>
<name>A0A543FR87_9PSEU</name>
<organism evidence="2 3">
    <name type="scientific">Pseudonocardia cypriaca</name>
    <dbReference type="NCBI Taxonomy" id="882449"/>
    <lineage>
        <taxon>Bacteria</taxon>
        <taxon>Bacillati</taxon>
        <taxon>Actinomycetota</taxon>
        <taxon>Actinomycetes</taxon>
        <taxon>Pseudonocardiales</taxon>
        <taxon>Pseudonocardiaceae</taxon>
        <taxon>Pseudonocardia</taxon>
    </lineage>
</organism>
<gene>
    <name evidence="2" type="ORF">FB388_7812</name>
</gene>
<dbReference type="GO" id="GO:0003677">
    <property type="term" value="F:DNA binding"/>
    <property type="evidence" value="ECO:0007669"/>
    <property type="project" value="InterPro"/>
</dbReference>
<dbReference type="SMART" id="SM00530">
    <property type="entry name" value="HTH_XRE"/>
    <property type="match status" value="1"/>
</dbReference>
<evidence type="ECO:0000313" key="2">
    <source>
        <dbReference type="EMBL" id="TQM36352.1"/>
    </source>
</evidence>
<dbReference type="PROSITE" id="PS50943">
    <property type="entry name" value="HTH_CROC1"/>
    <property type="match status" value="1"/>
</dbReference>
<dbReference type="InterPro" id="IPR043917">
    <property type="entry name" value="DUF5753"/>
</dbReference>
<dbReference type="OrthoDB" id="4285266at2"/>
<dbReference type="RefSeq" id="WP_142107571.1">
    <property type="nucleotide sequence ID" value="NZ_VFPH01000003.1"/>
</dbReference>
<protein>
    <submittedName>
        <fullName evidence="2">Helix-turn-helix protein</fullName>
    </submittedName>
</protein>
<dbReference type="Pfam" id="PF13560">
    <property type="entry name" value="HTH_31"/>
    <property type="match status" value="1"/>
</dbReference>
<reference evidence="2 3" key="1">
    <citation type="submission" date="2019-06" db="EMBL/GenBank/DDBJ databases">
        <title>Sequencing the genomes of 1000 actinobacteria strains.</title>
        <authorList>
            <person name="Klenk H.-P."/>
        </authorList>
    </citation>
    <scope>NUCLEOTIDE SEQUENCE [LARGE SCALE GENOMIC DNA]</scope>
    <source>
        <strain evidence="2 3">DSM 45511</strain>
    </source>
</reference>
<feature type="domain" description="HTH cro/C1-type" evidence="1">
    <location>
        <begin position="16"/>
        <end position="73"/>
    </location>
</feature>
<accession>A0A543FR87</accession>
<dbReference type="Pfam" id="PF19054">
    <property type="entry name" value="DUF5753"/>
    <property type="match status" value="1"/>
</dbReference>
<dbReference type="Gene3D" id="1.10.260.40">
    <property type="entry name" value="lambda repressor-like DNA-binding domains"/>
    <property type="match status" value="1"/>
</dbReference>
<dbReference type="Proteomes" id="UP000319818">
    <property type="component" value="Unassembled WGS sequence"/>
</dbReference>
<sequence>MATSPVLSRRTLGTELRRLREAAGVAVSRAAEELDCSVSKISRIETGLSTPRRPEIDTLLRLYSAPDAREELVQLAGEGKQAAWYDSYGDLLAPGSTLHRFIGLEAGASMLRQFSSGAVPGLLQTERYARAVITASQPTVSGEALETMIRMRLERKSVLRREPDPLRVAALVDESVLRRPASGAGVMREQIQHLSEIVEDGSSPIEVRVLPFSIGLHGLLGGGFQILSFDHGESDVIFFEGQDGGGLQEKADIVQTHSDRLDAAWKQALDGRELLSFLREVADTHVE</sequence>
<evidence type="ECO:0000259" key="1">
    <source>
        <dbReference type="PROSITE" id="PS50943"/>
    </source>
</evidence>
<dbReference type="InterPro" id="IPR010982">
    <property type="entry name" value="Lambda_DNA-bd_dom_sf"/>
</dbReference>